<keyword evidence="2" id="KW-1185">Reference proteome</keyword>
<dbReference type="Proteomes" id="UP001358586">
    <property type="component" value="Chromosome 4"/>
</dbReference>
<comment type="caution">
    <text evidence="1">The sequence shown here is derived from an EMBL/GenBank/DDBJ whole genome shotgun (WGS) entry which is preliminary data.</text>
</comment>
<reference evidence="1 2" key="1">
    <citation type="submission" date="2023-03" db="EMBL/GenBank/DDBJ databases">
        <title>WGS of Gossypium arboreum.</title>
        <authorList>
            <person name="Yu D."/>
        </authorList>
    </citation>
    <scope>NUCLEOTIDE SEQUENCE [LARGE SCALE GENOMIC DNA]</scope>
    <source>
        <tissue evidence="1">Leaf</tissue>
    </source>
</reference>
<organism evidence="1 2">
    <name type="scientific">Gossypium arboreum</name>
    <name type="common">Tree cotton</name>
    <name type="synonym">Gossypium nanking</name>
    <dbReference type="NCBI Taxonomy" id="29729"/>
    <lineage>
        <taxon>Eukaryota</taxon>
        <taxon>Viridiplantae</taxon>
        <taxon>Streptophyta</taxon>
        <taxon>Embryophyta</taxon>
        <taxon>Tracheophyta</taxon>
        <taxon>Spermatophyta</taxon>
        <taxon>Magnoliopsida</taxon>
        <taxon>eudicotyledons</taxon>
        <taxon>Gunneridae</taxon>
        <taxon>Pentapetalae</taxon>
        <taxon>rosids</taxon>
        <taxon>malvids</taxon>
        <taxon>Malvales</taxon>
        <taxon>Malvaceae</taxon>
        <taxon>Malvoideae</taxon>
        <taxon>Gossypium</taxon>
    </lineage>
</organism>
<proteinExistence type="predicted"/>
<evidence type="ECO:0000313" key="2">
    <source>
        <dbReference type="Proteomes" id="UP001358586"/>
    </source>
</evidence>
<dbReference type="EMBL" id="JARKNE010000004">
    <property type="protein sequence ID" value="KAK5836370.1"/>
    <property type="molecule type" value="Genomic_DNA"/>
</dbReference>
<gene>
    <name evidence="1" type="ORF">PVK06_012156</name>
</gene>
<evidence type="ECO:0000313" key="1">
    <source>
        <dbReference type="EMBL" id="KAK5836370.1"/>
    </source>
</evidence>
<sequence>MLSADVIRAHISNTASGLMLSIDVIKVFQLKITTSKVASRPTFPADIIRAYRVKLVASTQLMDLRSQLMS</sequence>
<protein>
    <submittedName>
        <fullName evidence="1">Uncharacterized protein</fullName>
    </submittedName>
</protein>
<name>A0ABR0QAQ9_GOSAR</name>
<accession>A0ABR0QAQ9</accession>